<protein>
    <recommendedName>
        <fullName evidence="5">UDP-glucuronosyltransferase</fullName>
        <ecNumber evidence="5">2.4.1.17</ecNumber>
    </recommendedName>
</protein>
<name>A0A9N9X191_9DIPT</name>
<dbReference type="PANTHER" id="PTHR48043">
    <property type="entry name" value="EG:EG0003.4 PROTEIN-RELATED"/>
    <property type="match status" value="1"/>
</dbReference>
<dbReference type="GO" id="GO:0015020">
    <property type="term" value="F:glucuronosyltransferase activity"/>
    <property type="evidence" value="ECO:0007669"/>
    <property type="project" value="UniProtKB-EC"/>
</dbReference>
<dbReference type="PANTHER" id="PTHR48043:SF145">
    <property type="entry name" value="FI06409P-RELATED"/>
    <property type="match status" value="1"/>
</dbReference>
<evidence type="ECO:0000256" key="1">
    <source>
        <dbReference type="ARBA" id="ARBA00009995"/>
    </source>
</evidence>
<dbReference type="GO" id="GO:0016020">
    <property type="term" value="C:membrane"/>
    <property type="evidence" value="ECO:0007669"/>
    <property type="project" value="UniProtKB-SubCell"/>
</dbReference>
<dbReference type="InterPro" id="IPR002213">
    <property type="entry name" value="UDP_glucos_trans"/>
</dbReference>
<dbReference type="OrthoDB" id="5835829at2759"/>
<comment type="similarity">
    <text evidence="1 4">Belongs to the UDP-glycosyltransferase family.</text>
</comment>
<sequence>MLIILIVFTVFVRISFGANILYIQSVAYYSHQLTHFKLIEVLALKGHNLTVFSTHYKNFNNSNIMQYVIGAVHPKSRILESKLDEMNGFEYYVKHELQYHHDAAESQFENIKLQELYLHPENYNFDLLIVECNFCMFIVLAEIYNCPLVSVFSAEPLNFFHEYIGNYVHDTIHPEIIIPAIHGEVSFVERLMSLINQHFFAKIFRARDIRLSQYQFYRKFPNFSFPPLMDIVGNRAKMYFTDTSAMTTNIRPIVPNYHQIAFIHVEPSKSIEDLRIKKFLDDAEEGVIVLSFGSIANDFPEILFNKFCKTFQDLPFKVIWKADYDKFKHLVIQSNILISKWLQLSDILAHPNVKVLVGHGGLKTIEEAIDREVPMVLMPINLDQPFNTFFQVRHEIAVELDLNTFTKESLTNAIMEVMKPSYKENIQKVKLLAYDKMSTSLGEAVENIEYLLKHKEKFTYQRYEGKCSIDRSDLFYDFFWMIGKFLLLIVHAVNYLL</sequence>
<evidence type="ECO:0000256" key="3">
    <source>
        <dbReference type="ARBA" id="ARBA00022679"/>
    </source>
</evidence>
<reference evidence="6" key="1">
    <citation type="submission" date="2022-01" db="EMBL/GenBank/DDBJ databases">
        <authorList>
            <person name="King R."/>
        </authorList>
    </citation>
    <scope>NUCLEOTIDE SEQUENCE</scope>
</reference>
<keyword evidence="7" id="KW-1185">Reference proteome</keyword>
<dbReference type="Pfam" id="PF00201">
    <property type="entry name" value="UDPGT"/>
    <property type="match status" value="1"/>
</dbReference>
<proteinExistence type="inferred from homology"/>
<accession>A0A9N9X191</accession>
<dbReference type="InterPro" id="IPR050271">
    <property type="entry name" value="UDP-glycosyltransferase"/>
</dbReference>
<evidence type="ECO:0000256" key="2">
    <source>
        <dbReference type="ARBA" id="ARBA00022676"/>
    </source>
</evidence>
<dbReference type="Gene3D" id="3.40.50.2000">
    <property type="entry name" value="Glycogen Phosphorylase B"/>
    <property type="match status" value="1"/>
</dbReference>
<dbReference type="CDD" id="cd03784">
    <property type="entry name" value="GT1_Gtf-like"/>
    <property type="match status" value="1"/>
</dbReference>
<dbReference type="FunFam" id="3.40.50.2000:FF:000050">
    <property type="entry name" value="UDP-glucuronosyltransferase"/>
    <property type="match status" value="1"/>
</dbReference>
<comment type="catalytic activity">
    <reaction evidence="5">
        <text>glucuronate acceptor + UDP-alpha-D-glucuronate = acceptor beta-D-glucuronoside + UDP + H(+)</text>
        <dbReference type="Rhea" id="RHEA:21032"/>
        <dbReference type="ChEBI" id="CHEBI:15378"/>
        <dbReference type="ChEBI" id="CHEBI:58052"/>
        <dbReference type="ChEBI" id="CHEBI:58223"/>
        <dbReference type="ChEBI" id="CHEBI:132367"/>
        <dbReference type="ChEBI" id="CHEBI:132368"/>
        <dbReference type="EC" id="2.4.1.17"/>
    </reaction>
</comment>
<evidence type="ECO:0000256" key="4">
    <source>
        <dbReference type="RuleBase" id="RU003718"/>
    </source>
</evidence>
<keyword evidence="3 4" id="KW-0808">Transferase</keyword>
<organism evidence="6 7">
    <name type="scientific">Chironomus riparius</name>
    <dbReference type="NCBI Taxonomy" id="315576"/>
    <lineage>
        <taxon>Eukaryota</taxon>
        <taxon>Metazoa</taxon>
        <taxon>Ecdysozoa</taxon>
        <taxon>Arthropoda</taxon>
        <taxon>Hexapoda</taxon>
        <taxon>Insecta</taxon>
        <taxon>Pterygota</taxon>
        <taxon>Neoptera</taxon>
        <taxon>Endopterygota</taxon>
        <taxon>Diptera</taxon>
        <taxon>Nematocera</taxon>
        <taxon>Chironomoidea</taxon>
        <taxon>Chironomidae</taxon>
        <taxon>Chironominae</taxon>
        <taxon>Chironomus</taxon>
    </lineage>
</organism>
<keyword evidence="2 4" id="KW-0328">Glycosyltransferase</keyword>
<evidence type="ECO:0000256" key="5">
    <source>
        <dbReference type="RuleBase" id="RU362059"/>
    </source>
</evidence>
<evidence type="ECO:0000313" key="6">
    <source>
        <dbReference type="EMBL" id="CAG9811846.1"/>
    </source>
</evidence>
<dbReference type="EMBL" id="OU895880">
    <property type="protein sequence ID" value="CAG9811846.1"/>
    <property type="molecule type" value="Genomic_DNA"/>
</dbReference>
<dbReference type="PROSITE" id="PS00375">
    <property type="entry name" value="UDPGT"/>
    <property type="match status" value="1"/>
</dbReference>
<dbReference type="AlphaFoldDB" id="A0A9N9X191"/>
<dbReference type="InterPro" id="IPR035595">
    <property type="entry name" value="UDP_glycos_trans_CS"/>
</dbReference>
<dbReference type="SUPFAM" id="SSF53756">
    <property type="entry name" value="UDP-Glycosyltransferase/glycogen phosphorylase"/>
    <property type="match status" value="1"/>
</dbReference>
<dbReference type="EC" id="2.4.1.17" evidence="5"/>
<gene>
    <name evidence="6" type="ORF">CHIRRI_LOCUS14653</name>
</gene>
<evidence type="ECO:0000313" key="7">
    <source>
        <dbReference type="Proteomes" id="UP001153620"/>
    </source>
</evidence>
<reference evidence="6" key="2">
    <citation type="submission" date="2022-10" db="EMBL/GenBank/DDBJ databases">
        <authorList>
            <consortium name="ENA_rothamsted_submissions"/>
            <consortium name="culmorum"/>
            <person name="King R."/>
        </authorList>
    </citation>
    <scope>NUCLEOTIDE SEQUENCE</scope>
</reference>
<comment type="subcellular location">
    <subcellularLocation>
        <location evidence="5">Membrane</location>
        <topology evidence="5">Single-pass membrane protein</topology>
    </subcellularLocation>
</comment>
<dbReference type="Proteomes" id="UP001153620">
    <property type="component" value="Chromosome 4"/>
</dbReference>